<proteinExistence type="predicted"/>
<dbReference type="InterPro" id="IPR000315">
    <property type="entry name" value="Znf_B-box"/>
</dbReference>
<keyword evidence="1" id="KW-0479">Metal-binding</keyword>
<evidence type="ECO:0000256" key="3">
    <source>
        <dbReference type="ARBA" id="ARBA00022833"/>
    </source>
</evidence>
<dbReference type="SMART" id="SM00449">
    <property type="entry name" value="SPRY"/>
    <property type="match status" value="1"/>
</dbReference>
<evidence type="ECO:0000259" key="6">
    <source>
        <dbReference type="PROSITE" id="PS50119"/>
    </source>
</evidence>
<dbReference type="InterPro" id="IPR006574">
    <property type="entry name" value="PRY"/>
</dbReference>
<dbReference type="GO" id="GO:0005737">
    <property type="term" value="C:cytoplasm"/>
    <property type="evidence" value="ECO:0007669"/>
    <property type="project" value="UniProtKB-ARBA"/>
</dbReference>
<keyword evidence="5" id="KW-0175">Coiled coil</keyword>
<dbReference type="Pfam" id="PF00643">
    <property type="entry name" value="zf-B_box"/>
    <property type="match status" value="1"/>
</dbReference>
<protein>
    <recommendedName>
        <fullName evidence="10">Tripartite motif-containing protein 16-like</fullName>
    </recommendedName>
</protein>
<comment type="caution">
    <text evidence="8">The sequence shown here is derived from an EMBL/GenBank/DDBJ whole genome shotgun (WGS) entry which is preliminary data.</text>
</comment>
<dbReference type="PANTHER" id="PTHR25465:SF5">
    <property type="entry name" value="E3 UBIQUITIN_ISG15 LIGASE TRIM25-RELATED"/>
    <property type="match status" value="1"/>
</dbReference>
<evidence type="ECO:0000256" key="5">
    <source>
        <dbReference type="SAM" id="Coils"/>
    </source>
</evidence>
<dbReference type="InterPro" id="IPR003877">
    <property type="entry name" value="SPRY_dom"/>
</dbReference>
<dbReference type="PANTHER" id="PTHR25465">
    <property type="entry name" value="B-BOX DOMAIN CONTAINING"/>
    <property type="match status" value="1"/>
</dbReference>
<dbReference type="InterPro" id="IPR013320">
    <property type="entry name" value="ConA-like_dom_sf"/>
</dbReference>
<dbReference type="SUPFAM" id="SSF57845">
    <property type="entry name" value="B-box zinc-binding domain"/>
    <property type="match status" value="1"/>
</dbReference>
<dbReference type="CDD" id="cd19769">
    <property type="entry name" value="Bbox2_TRIM16-like"/>
    <property type="match status" value="1"/>
</dbReference>
<dbReference type="Gene3D" id="3.30.160.60">
    <property type="entry name" value="Classic Zinc Finger"/>
    <property type="match status" value="1"/>
</dbReference>
<evidence type="ECO:0000256" key="1">
    <source>
        <dbReference type="ARBA" id="ARBA00022723"/>
    </source>
</evidence>
<dbReference type="PRINTS" id="PR01407">
    <property type="entry name" value="BUTYPHLNCDUF"/>
</dbReference>
<dbReference type="InterPro" id="IPR001870">
    <property type="entry name" value="B30.2/SPRY"/>
</dbReference>
<evidence type="ECO:0000259" key="7">
    <source>
        <dbReference type="PROSITE" id="PS50188"/>
    </source>
</evidence>
<dbReference type="InterPro" id="IPR058030">
    <property type="entry name" value="TRIM8/14/16/25/29/45/65_CC"/>
</dbReference>
<dbReference type="InterPro" id="IPR051051">
    <property type="entry name" value="E3_ubiq-ligase_TRIM/RNF"/>
</dbReference>
<sequence length="437" mass="50585">MCLSSYCETHLRVHNDLNPGKRHKVVDAAGKLEDLICSCHDKLLEVFCRTDQTCICVLCVMDEHKGHDTVSAAAERMEKQKQLEESCRKTQQTIHERHKHLEQMKEAIKSLKHSAHAAVEDSERMFTEMIRSIERKRSEVTKLIRDQEKAEVSRAEELMEKLEKEIAELKKRDAELKQLSQTEDHTSFLRSFQSLCSLTDPEDSSSNISFCSEVSFEKMKEHLSQLKDKWEDLLKHGLDQISIRAKVIRIFRPSELLTRQDFLTYLCQLSLDPNTANSNLTLSNNNKEVTCKSEIQSYPDNPERFDYWQQVLCKEAVTGICYWEVEWSLRVFVAVSYKTICRKGNGQQAWFGYNMHSWSLDCSTSASSVIHNGKVTQLNVIPSRRIGVYVDHNAGILSFYSICSDKMTLLHKVQTTFTQPLYPGFWLYLNEKINLCH</sequence>
<reference evidence="8" key="1">
    <citation type="submission" date="2020-10" db="EMBL/GenBank/DDBJ databases">
        <title>Chromosome-scale genome assembly of the Allis shad, Alosa alosa.</title>
        <authorList>
            <person name="Margot Z."/>
            <person name="Christophe K."/>
            <person name="Cabau C."/>
            <person name="Louis A."/>
            <person name="Berthelot C."/>
            <person name="Parey E."/>
            <person name="Roest Crollius H."/>
            <person name="Montfort J."/>
            <person name="Robinson-Rechavi M."/>
            <person name="Bucao C."/>
            <person name="Bouchez O."/>
            <person name="Gislard M."/>
            <person name="Lluch J."/>
            <person name="Milhes M."/>
            <person name="Lampietro C."/>
            <person name="Lopez Roques C."/>
            <person name="Donnadieu C."/>
            <person name="Braasch I."/>
            <person name="Desvignes T."/>
            <person name="Postlethwait J."/>
            <person name="Bobe J."/>
            <person name="Guiguen Y."/>
        </authorList>
    </citation>
    <scope>NUCLEOTIDE SEQUENCE</scope>
    <source>
        <strain evidence="8">M-15738</strain>
        <tissue evidence="8">Blood</tissue>
    </source>
</reference>
<accession>A0AAV6G0N6</accession>
<name>A0AAV6G0N6_9TELE</name>
<dbReference type="CDD" id="cd16040">
    <property type="entry name" value="SPRY_PRY_SNTX"/>
    <property type="match status" value="1"/>
</dbReference>
<organism evidence="8 9">
    <name type="scientific">Alosa alosa</name>
    <name type="common">allis shad</name>
    <dbReference type="NCBI Taxonomy" id="278164"/>
    <lineage>
        <taxon>Eukaryota</taxon>
        <taxon>Metazoa</taxon>
        <taxon>Chordata</taxon>
        <taxon>Craniata</taxon>
        <taxon>Vertebrata</taxon>
        <taxon>Euteleostomi</taxon>
        <taxon>Actinopterygii</taxon>
        <taxon>Neopterygii</taxon>
        <taxon>Teleostei</taxon>
        <taxon>Clupei</taxon>
        <taxon>Clupeiformes</taxon>
        <taxon>Clupeoidei</taxon>
        <taxon>Clupeidae</taxon>
        <taxon>Alosa</taxon>
    </lineage>
</organism>
<evidence type="ECO:0000256" key="4">
    <source>
        <dbReference type="PROSITE-ProRule" id="PRU00024"/>
    </source>
</evidence>
<dbReference type="InterPro" id="IPR003879">
    <property type="entry name" value="Butyrophylin_SPRY"/>
</dbReference>
<keyword evidence="9" id="KW-1185">Reference proteome</keyword>
<dbReference type="Gene3D" id="2.60.120.920">
    <property type="match status" value="1"/>
</dbReference>
<evidence type="ECO:0008006" key="10">
    <source>
        <dbReference type="Google" id="ProtNLM"/>
    </source>
</evidence>
<dbReference type="SMART" id="SM00336">
    <property type="entry name" value="BBOX"/>
    <property type="match status" value="1"/>
</dbReference>
<dbReference type="InterPro" id="IPR043136">
    <property type="entry name" value="B30.2/SPRY_sf"/>
</dbReference>
<dbReference type="SMART" id="SM00589">
    <property type="entry name" value="PRY"/>
    <property type="match status" value="1"/>
</dbReference>
<evidence type="ECO:0000313" key="9">
    <source>
        <dbReference type="Proteomes" id="UP000823561"/>
    </source>
</evidence>
<evidence type="ECO:0000313" key="8">
    <source>
        <dbReference type="EMBL" id="KAG5268500.1"/>
    </source>
</evidence>
<feature type="coiled-coil region" evidence="5">
    <location>
        <begin position="101"/>
        <end position="182"/>
    </location>
</feature>
<keyword evidence="3" id="KW-0862">Zinc</keyword>
<gene>
    <name evidence="8" type="ORF">AALO_G00213270</name>
</gene>
<dbReference type="EMBL" id="JADWDJ010000016">
    <property type="protein sequence ID" value="KAG5268500.1"/>
    <property type="molecule type" value="Genomic_DNA"/>
</dbReference>
<dbReference type="PROSITE" id="PS50188">
    <property type="entry name" value="B302_SPRY"/>
    <property type="match status" value="1"/>
</dbReference>
<feature type="domain" description="B box-type" evidence="6">
    <location>
        <begin position="32"/>
        <end position="72"/>
    </location>
</feature>
<keyword evidence="2 4" id="KW-0863">Zinc-finger</keyword>
<dbReference type="Proteomes" id="UP000823561">
    <property type="component" value="Chromosome 16"/>
</dbReference>
<evidence type="ECO:0000256" key="2">
    <source>
        <dbReference type="ARBA" id="ARBA00022771"/>
    </source>
</evidence>
<dbReference type="GO" id="GO:0008270">
    <property type="term" value="F:zinc ion binding"/>
    <property type="evidence" value="ECO:0007669"/>
    <property type="project" value="UniProtKB-KW"/>
</dbReference>
<dbReference type="Pfam" id="PF13765">
    <property type="entry name" value="PRY"/>
    <property type="match status" value="1"/>
</dbReference>
<dbReference type="Pfam" id="PF25600">
    <property type="entry name" value="TRIM_CC"/>
    <property type="match status" value="1"/>
</dbReference>
<feature type="domain" description="B30.2/SPRY" evidence="7">
    <location>
        <begin position="249"/>
        <end position="437"/>
    </location>
</feature>
<dbReference type="Pfam" id="PF00622">
    <property type="entry name" value="SPRY"/>
    <property type="match status" value="1"/>
</dbReference>
<dbReference type="SUPFAM" id="SSF49899">
    <property type="entry name" value="Concanavalin A-like lectins/glucanases"/>
    <property type="match status" value="1"/>
</dbReference>
<dbReference type="AlphaFoldDB" id="A0AAV6G0N6"/>
<dbReference type="PROSITE" id="PS50119">
    <property type="entry name" value="ZF_BBOX"/>
    <property type="match status" value="1"/>
</dbReference>